<evidence type="ECO:0000313" key="3">
    <source>
        <dbReference type="Proteomes" id="UP001153737"/>
    </source>
</evidence>
<dbReference type="AlphaFoldDB" id="A0A9N9SCQ8"/>
<protein>
    <submittedName>
        <fullName evidence="2">Uncharacterized protein</fullName>
    </submittedName>
</protein>
<dbReference type="EMBL" id="OU896717">
    <property type="protein sequence ID" value="CAG9814718.1"/>
    <property type="molecule type" value="Genomic_DNA"/>
</dbReference>
<feature type="region of interest" description="Disordered" evidence="1">
    <location>
        <begin position="1"/>
        <end position="33"/>
    </location>
</feature>
<evidence type="ECO:0000256" key="1">
    <source>
        <dbReference type="SAM" id="MobiDB-lite"/>
    </source>
</evidence>
<dbReference type="OrthoDB" id="6773446at2759"/>
<accession>A0A9N9SCQ8</accession>
<feature type="compositionally biased region" description="Basic and acidic residues" evidence="1">
    <location>
        <begin position="23"/>
        <end position="33"/>
    </location>
</feature>
<reference evidence="2" key="2">
    <citation type="submission" date="2022-10" db="EMBL/GenBank/DDBJ databases">
        <authorList>
            <consortium name="ENA_rothamsted_submissions"/>
            <consortium name="culmorum"/>
            <person name="King R."/>
        </authorList>
    </citation>
    <scope>NUCLEOTIDE SEQUENCE</scope>
</reference>
<sequence>MDEEDIIVNEGNDGSRRRKKKESKRESSKRTRYADWDPELENFRRPCNHNGPTYECAKVEMEDLSRIRKDFYEEVDKIRQDIELCHFIPVMPVKRHRYTREIKQRNATVAYLLKSRKTAMRLCKKFFIAVFGVTNQRIATVSVALEEAIQLGDTECKSEYPNRGTNQRTTINHFEGQHSLDWFRIKKKENQENEDPNNLNMRKKELSDLDDILRSCLVSITNTNLGDHAWTQASFPVNKGGLGIRRTEELALPAYLASVHSVAGLVTSIIPEFVVENEASSAIREWCGLTGLPSPSTSVQKLWDSPLVNEAWDIIISSASVFDKARLQAVSLKESGSWLNAFPIPSLGNFLDDNCLRISVALRLGAALCCSYKCICGTEVDVYGHHGLCCNKSSGRYMRHSAINDVIKRALISGNVQSILEPPGLCRVDGKRPDGMPLIPWKREKALIWDVTCVDSLADSNIVSSIKAAGTPACEAEKRKCGKYKCLEDKFIFIPLGFETFGPWGPSAKEMISTIGHLI</sequence>
<keyword evidence="3" id="KW-1185">Reference proteome</keyword>
<name>A0A9N9SCQ8_PHACE</name>
<organism evidence="2 3">
    <name type="scientific">Phaedon cochleariae</name>
    <name type="common">Mustard beetle</name>
    <dbReference type="NCBI Taxonomy" id="80249"/>
    <lineage>
        <taxon>Eukaryota</taxon>
        <taxon>Metazoa</taxon>
        <taxon>Ecdysozoa</taxon>
        <taxon>Arthropoda</taxon>
        <taxon>Hexapoda</taxon>
        <taxon>Insecta</taxon>
        <taxon>Pterygota</taxon>
        <taxon>Neoptera</taxon>
        <taxon>Endopterygota</taxon>
        <taxon>Coleoptera</taxon>
        <taxon>Polyphaga</taxon>
        <taxon>Cucujiformia</taxon>
        <taxon>Chrysomeloidea</taxon>
        <taxon>Chrysomelidae</taxon>
        <taxon>Chrysomelinae</taxon>
        <taxon>Chrysomelini</taxon>
        <taxon>Phaedon</taxon>
    </lineage>
</organism>
<dbReference type="Proteomes" id="UP001153737">
    <property type="component" value="Chromosome 11"/>
</dbReference>
<reference evidence="2" key="1">
    <citation type="submission" date="2022-01" db="EMBL/GenBank/DDBJ databases">
        <authorList>
            <person name="King R."/>
        </authorList>
    </citation>
    <scope>NUCLEOTIDE SEQUENCE</scope>
</reference>
<evidence type="ECO:0000313" key="2">
    <source>
        <dbReference type="EMBL" id="CAG9814718.1"/>
    </source>
</evidence>
<gene>
    <name evidence="2" type="ORF">PHAECO_LOCUS2428</name>
</gene>
<proteinExistence type="predicted"/>